<sequence>MKPKETFFVIPTYRLRDVAETIEEYDRNFWANGHSPKMIIFDDSSLVNYKKYYPLLEQTKTVNDIFYVGPREKEQFITLLSDRLRDKKLDSLVRNLFRPSYGGNRNFTLRYTLGHLMVSSDDDMRPDALIETSPESLSSDEICRGKLFRKDESGYVHRSFDLLTAFEDVLGKKVSQIPENYEIGELVVDSTMDLETNTTKGYFRESSLLLRSGHISEDAIVKMAQTFRTGTNDIDTLDFVQMYLNNDSQINPDDLNELYVLVNFRPVITNKNWRMDCGVAGYDNRLGLPPFFPTRLRFEDYIYRLWIQQENVVAAHVDAVQNHNRNNYMRSPLVSEIFNEEISNLLKRKIKDSLYHLDDLTIKFGYNGDVTLQDSEEILQKITATHTEIVKAAQKAQDQDRKESLQLFAANLSRVFYGFEPDFFQQNVSRIIDDVVSQFHAALEIWPTLVEICYFQKDKQDLPQIRVDNQKLKTRNGAKSVN</sequence>
<evidence type="ECO:0000313" key="1">
    <source>
        <dbReference type="EMBL" id="PZO41153.1"/>
    </source>
</evidence>
<accession>A0A2W4W7L2</accession>
<protein>
    <submittedName>
        <fullName evidence="1">Uncharacterized protein</fullName>
    </submittedName>
</protein>
<dbReference type="Proteomes" id="UP000249467">
    <property type="component" value="Unassembled WGS sequence"/>
</dbReference>
<comment type="caution">
    <text evidence="1">The sequence shown here is derived from an EMBL/GenBank/DDBJ whole genome shotgun (WGS) entry which is preliminary data.</text>
</comment>
<reference evidence="1 2" key="1">
    <citation type="submission" date="2018-04" db="EMBL/GenBank/DDBJ databases">
        <authorList>
            <person name="Go L.Y."/>
            <person name="Mitchell J.A."/>
        </authorList>
    </citation>
    <scope>NUCLEOTIDE SEQUENCE [LARGE SCALE GENOMIC DNA]</scope>
    <source>
        <strain evidence="1">ULC066bin1</strain>
    </source>
</reference>
<organism evidence="1 2">
    <name type="scientific">Pseudanabaena frigida</name>
    <dbReference type="NCBI Taxonomy" id="945775"/>
    <lineage>
        <taxon>Bacteria</taxon>
        <taxon>Bacillati</taxon>
        <taxon>Cyanobacteriota</taxon>
        <taxon>Cyanophyceae</taxon>
        <taxon>Pseudanabaenales</taxon>
        <taxon>Pseudanabaenaceae</taxon>
        <taxon>Pseudanabaena</taxon>
    </lineage>
</organism>
<name>A0A2W4W7L2_9CYAN</name>
<gene>
    <name evidence="1" type="ORF">DCF19_10480</name>
</gene>
<reference evidence="1 2" key="2">
    <citation type="submission" date="2018-06" db="EMBL/GenBank/DDBJ databases">
        <title>Metagenomic assembly of (sub)arctic Cyanobacteria and their associated microbiome from non-axenic cultures.</title>
        <authorList>
            <person name="Baurain D."/>
        </authorList>
    </citation>
    <scope>NUCLEOTIDE SEQUENCE [LARGE SCALE GENOMIC DNA]</scope>
    <source>
        <strain evidence="1">ULC066bin1</strain>
    </source>
</reference>
<dbReference type="EMBL" id="QBML01000012">
    <property type="protein sequence ID" value="PZO41153.1"/>
    <property type="molecule type" value="Genomic_DNA"/>
</dbReference>
<evidence type="ECO:0000313" key="2">
    <source>
        <dbReference type="Proteomes" id="UP000249467"/>
    </source>
</evidence>
<dbReference type="AlphaFoldDB" id="A0A2W4W7L2"/>
<proteinExistence type="predicted"/>